<dbReference type="eggNOG" id="COG2409">
    <property type="taxonomic scope" value="Bacteria"/>
</dbReference>
<feature type="transmembrane region" description="Helical" evidence="7">
    <location>
        <begin position="381"/>
        <end position="400"/>
    </location>
</feature>
<dbReference type="InterPro" id="IPR004869">
    <property type="entry name" value="MMPL_dom"/>
</dbReference>
<organism evidence="9 10">
    <name type="scientific">Mycolicibacterium aromaticivorans JS19b1 = JCM 16368</name>
    <dbReference type="NCBI Taxonomy" id="1440774"/>
    <lineage>
        <taxon>Bacteria</taxon>
        <taxon>Bacillati</taxon>
        <taxon>Actinomycetota</taxon>
        <taxon>Actinomycetes</taxon>
        <taxon>Mycobacteriales</taxon>
        <taxon>Mycobacteriaceae</taxon>
        <taxon>Mycolicibacterium</taxon>
    </lineage>
</organism>
<dbReference type="GO" id="GO:0005886">
    <property type="term" value="C:plasma membrane"/>
    <property type="evidence" value="ECO:0007669"/>
    <property type="project" value="UniProtKB-SubCell"/>
</dbReference>
<keyword evidence="5 7" id="KW-1133">Transmembrane helix</keyword>
<dbReference type="Proteomes" id="UP000022835">
    <property type="component" value="Unassembled WGS sequence"/>
</dbReference>
<dbReference type="OrthoDB" id="2365435at2"/>
<dbReference type="InterPro" id="IPR050545">
    <property type="entry name" value="Mycobact_MmpL"/>
</dbReference>
<keyword evidence="4 7" id="KW-0812">Transmembrane</keyword>
<accession>A0A064CSY0</accession>
<feature type="transmembrane region" description="Helical" evidence="7">
    <location>
        <begin position="197"/>
        <end position="216"/>
    </location>
</feature>
<comment type="subcellular location">
    <subcellularLocation>
        <location evidence="1">Cell membrane</location>
        <topology evidence="1">Multi-pass membrane protein</topology>
    </subcellularLocation>
</comment>
<feature type="transmembrane region" description="Helical" evidence="7">
    <location>
        <begin position="793"/>
        <end position="815"/>
    </location>
</feature>
<dbReference type="AlphaFoldDB" id="A0A064CSY0"/>
<dbReference type="PANTHER" id="PTHR33406:SF6">
    <property type="entry name" value="MEMBRANE PROTEIN YDGH-RELATED"/>
    <property type="match status" value="1"/>
</dbReference>
<protein>
    <recommendedName>
        <fullName evidence="8">Membrane transport protein MMPL domain-containing protein</fullName>
    </recommendedName>
</protein>
<evidence type="ECO:0000256" key="6">
    <source>
        <dbReference type="ARBA" id="ARBA00023136"/>
    </source>
</evidence>
<dbReference type="PANTHER" id="PTHR33406">
    <property type="entry name" value="MEMBRANE PROTEIN MJ1562-RELATED"/>
    <property type="match status" value="1"/>
</dbReference>
<name>A0A064CSY0_9MYCO</name>
<feature type="domain" description="Membrane transport protein MMPL" evidence="8">
    <location>
        <begin position="59"/>
        <end position="385"/>
    </location>
</feature>
<keyword evidence="6 7" id="KW-0472">Membrane</keyword>
<feature type="transmembrane region" description="Helical" evidence="7">
    <location>
        <begin position="296"/>
        <end position="320"/>
    </location>
</feature>
<dbReference type="InterPro" id="IPR004707">
    <property type="entry name" value="MmpL_fam"/>
</dbReference>
<evidence type="ECO:0000256" key="1">
    <source>
        <dbReference type="ARBA" id="ARBA00004651"/>
    </source>
</evidence>
<feature type="transmembrane region" description="Helical" evidence="7">
    <location>
        <begin position="228"/>
        <end position="248"/>
    </location>
</feature>
<dbReference type="NCBIfam" id="TIGR00833">
    <property type="entry name" value="actII"/>
    <property type="match status" value="1"/>
</dbReference>
<evidence type="ECO:0000256" key="2">
    <source>
        <dbReference type="ARBA" id="ARBA00010157"/>
    </source>
</evidence>
<reference evidence="9" key="1">
    <citation type="submission" date="2014-05" db="EMBL/GenBank/DDBJ databases">
        <title>Genome sequence of Mycobacterium aromaticivorans strain JS19b1T (= DSM 45407T).</title>
        <authorList>
            <person name="Kwak Y."/>
            <person name="Park G.-S."/>
            <person name="Li Q.X."/>
            <person name="Lee S.-E."/>
            <person name="Shin J.-H."/>
        </authorList>
    </citation>
    <scope>NUCLEOTIDE SEQUENCE [LARGE SCALE GENOMIC DNA]</scope>
    <source>
        <strain evidence="9">JS19b1</strain>
    </source>
</reference>
<feature type="transmembrane region" description="Helical" evidence="7">
    <location>
        <begin position="21"/>
        <end position="43"/>
    </location>
</feature>
<feature type="domain" description="Membrane transport protein MMPL" evidence="8">
    <location>
        <begin position="648"/>
        <end position="946"/>
    </location>
</feature>
<evidence type="ECO:0000313" key="10">
    <source>
        <dbReference type="Proteomes" id="UP000022835"/>
    </source>
</evidence>
<feature type="transmembrane region" description="Helical" evidence="7">
    <location>
        <begin position="821"/>
        <end position="845"/>
    </location>
</feature>
<feature type="transmembrane region" description="Helical" evidence="7">
    <location>
        <begin position="332"/>
        <end position="360"/>
    </location>
</feature>
<keyword evidence="10" id="KW-1185">Reference proteome</keyword>
<comment type="similarity">
    <text evidence="2">Belongs to the resistance-nodulation-cell division (RND) (TC 2.A.6) family. MmpL subfamily.</text>
</comment>
<proteinExistence type="inferred from homology"/>
<evidence type="ECO:0000313" key="9">
    <source>
        <dbReference type="EMBL" id="KDF01928.1"/>
    </source>
</evidence>
<sequence length="958" mass="104727">MQSEVRVSAHQAKRPFFPRMVRLFAIPIIIFWALLAIATNTFVPKVEDVATELAGPEIPTYAPSQLALLHIGDKFQESNSTSLTMVVLEADHPLDDHDHEYYNGLVQRLKHDTRHVQYVMDLWGKPITAAGAQSIDGKSTYVLLRLAGNVGQIEANQSVQAVRDIVENDSPPKGVRVYVSGSAPMASDTLSIANSSLNNITIVTIVLILVMLLLVYRSLTNVAVPMYSVLFEILIAKGVVSTLGHWGIIPMSSFAVNIVVSLTLGAGTDYGIFLLGRYHEARQLGETREEAYYTAYRGVAPIIIGSGLTIAGSCFCLTFARLDYFHTMGPAVAISMLFTIAAALTLAPALLTLGTLFGLFDPKQARRGRLYRRIGASVVRWPVPILAASTAVVALGAIFVPSYRVSYDDRAYQPASGAANQGFTASDRHFPPSKLFTEMMMIESDHDMRNSADFISLDRVAKELIRLPGVAMVQSITRPLGRPLDHANIPYLFTVQGGAAGQQLPFNEQANNNTDQQAGIQADTVATLGKTIDLTQKLADDLHTTVLTLENLQQVTDEINQDISNLDDFIRPLKNYFYWEPHCYDIPICYSFRSLFDGLDGIDALDEQIHNAVSDFQAVDALMPQMVAQLKVTRDETQALQTVIVNSYGPAHLQSTQTDQTFEDQINVGNDFDKSRSDDYFYMPREAFDNEDVKTGMQLMMSPDGKAARFVITHEGNAMAPEGIDHVNAFPDAVKAALKETSLAGAKIYIGGAASNNKDIKEYAASDLKIVAIAAFVLIFLIMLVLTRSLIAAMVIPGTVAFSFAGAFGLSTLLWQHLIGLHLHWLVLPITFVILVAVGSDYNLLLIARVKEEIGVGYQTTGLHTALIRALGSTGGVVTSAGLVFAFTMLAMLASDLKTIAQVGTTVCIGLLLDTLIVRSFIVPSLIRLLGPWFWWPTLVRARPRPRRTPADFAGVAR</sequence>
<evidence type="ECO:0000256" key="5">
    <source>
        <dbReference type="ARBA" id="ARBA00022989"/>
    </source>
</evidence>
<dbReference type="Gene3D" id="1.20.1640.10">
    <property type="entry name" value="Multidrug efflux transporter AcrB transmembrane domain"/>
    <property type="match status" value="2"/>
</dbReference>
<dbReference type="SUPFAM" id="SSF82866">
    <property type="entry name" value="Multidrug efflux transporter AcrB transmembrane domain"/>
    <property type="match status" value="2"/>
</dbReference>
<dbReference type="EMBL" id="JALN02000001">
    <property type="protein sequence ID" value="KDF01928.1"/>
    <property type="molecule type" value="Genomic_DNA"/>
</dbReference>
<dbReference type="STRING" id="1440774.Y900_024100"/>
<keyword evidence="3" id="KW-1003">Cell membrane</keyword>
<evidence type="ECO:0000256" key="4">
    <source>
        <dbReference type="ARBA" id="ARBA00022692"/>
    </source>
</evidence>
<feature type="transmembrane region" description="Helical" evidence="7">
    <location>
        <begin position="254"/>
        <end position="275"/>
    </location>
</feature>
<feature type="transmembrane region" description="Helical" evidence="7">
    <location>
        <begin position="900"/>
        <end position="922"/>
    </location>
</feature>
<evidence type="ECO:0000259" key="8">
    <source>
        <dbReference type="Pfam" id="PF03176"/>
    </source>
</evidence>
<gene>
    <name evidence="9" type="ORF">Y900_024100</name>
</gene>
<dbReference type="Pfam" id="PF03176">
    <property type="entry name" value="MMPL"/>
    <property type="match status" value="2"/>
</dbReference>
<feature type="transmembrane region" description="Helical" evidence="7">
    <location>
        <begin position="768"/>
        <end position="786"/>
    </location>
</feature>
<evidence type="ECO:0000256" key="3">
    <source>
        <dbReference type="ARBA" id="ARBA00022475"/>
    </source>
</evidence>
<comment type="caution">
    <text evidence="9">The sequence shown here is derived from an EMBL/GenBank/DDBJ whole genome shotgun (WGS) entry which is preliminary data.</text>
</comment>
<evidence type="ECO:0000256" key="7">
    <source>
        <dbReference type="SAM" id="Phobius"/>
    </source>
</evidence>
<feature type="transmembrane region" description="Helical" evidence="7">
    <location>
        <begin position="866"/>
        <end position="894"/>
    </location>
</feature>